<sequence length="208" mass="23272">MMAKPASNMPKLTRSNDLWNSKIRPNDVHTTTWKSIPATKTSTLFSRIKTKLPPIDPISDSIPIRGRRRQSIRIRFSSPCAVPALMVLDSIPHHHTTRMSISTLLVEKSGLKILDTATALKKINSILVNPTLVLKMLPRDIMLSTKTSPLTASTVLRATTTGPAPQLNHHSKASNPTRVLQPIDIRAMKSSRTITTERFRVRTEKYHT</sequence>
<reference evidence="2" key="1">
    <citation type="submission" date="2021-05" db="EMBL/GenBank/DDBJ databases">
        <authorList>
            <person name="Alioto T."/>
            <person name="Alioto T."/>
            <person name="Gomez Garrido J."/>
        </authorList>
    </citation>
    <scope>NUCLEOTIDE SEQUENCE</scope>
</reference>
<evidence type="ECO:0000256" key="1">
    <source>
        <dbReference type="SAM" id="MobiDB-lite"/>
    </source>
</evidence>
<dbReference type="EMBL" id="HBUF01414292">
    <property type="protein sequence ID" value="CAG6739620.1"/>
    <property type="molecule type" value="Transcribed_RNA"/>
</dbReference>
<protein>
    <submittedName>
        <fullName evidence="2">Uncharacterized protein</fullName>
    </submittedName>
</protein>
<name>A0A8D9E5U0_9HEMI</name>
<evidence type="ECO:0000313" key="2">
    <source>
        <dbReference type="EMBL" id="CAG6739620.1"/>
    </source>
</evidence>
<accession>A0A8D9E5U0</accession>
<feature type="region of interest" description="Disordered" evidence="1">
    <location>
        <begin position="1"/>
        <end position="21"/>
    </location>
</feature>
<dbReference type="AlphaFoldDB" id="A0A8D9E5U0"/>
<organism evidence="2">
    <name type="scientific">Cacopsylla melanoneura</name>
    <dbReference type="NCBI Taxonomy" id="428564"/>
    <lineage>
        <taxon>Eukaryota</taxon>
        <taxon>Metazoa</taxon>
        <taxon>Ecdysozoa</taxon>
        <taxon>Arthropoda</taxon>
        <taxon>Hexapoda</taxon>
        <taxon>Insecta</taxon>
        <taxon>Pterygota</taxon>
        <taxon>Neoptera</taxon>
        <taxon>Paraneoptera</taxon>
        <taxon>Hemiptera</taxon>
        <taxon>Sternorrhyncha</taxon>
        <taxon>Psylloidea</taxon>
        <taxon>Psyllidae</taxon>
        <taxon>Psyllinae</taxon>
        <taxon>Cacopsylla</taxon>
    </lineage>
</organism>
<proteinExistence type="predicted"/>